<dbReference type="Gene3D" id="3.30.559.10">
    <property type="entry name" value="Chloramphenicol acetyltransferase-like domain"/>
    <property type="match status" value="2"/>
</dbReference>
<dbReference type="InterPro" id="IPR023213">
    <property type="entry name" value="CAT-like_dom_sf"/>
</dbReference>
<proteinExistence type="predicted"/>
<dbReference type="OrthoDB" id="1862401at2759"/>
<dbReference type="AlphaFoldDB" id="A0A9W8LNC6"/>
<dbReference type="InterPro" id="IPR050317">
    <property type="entry name" value="Plant_Fungal_Acyltransferase"/>
</dbReference>
<reference evidence="2" key="1">
    <citation type="submission" date="2022-07" db="EMBL/GenBank/DDBJ databases">
        <title>Phylogenomic reconstructions and comparative analyses of Kickxellomycotina fungi.</title>
        <authorList>
            <person name="Reynolds N.K."/>
            <person name="Stajich J.E."/>
            <person name="Barry K."/>
            <person name="Grigoriev I.V."/>
            <person name="Crous P."/>
            <person name="Smith M.E."/>
        </authorList>
    </citation>
    <scope>NUCLEOTIDE SEQUENCE</scope>
    <source>
        <strain evidence="2">NBRC 105414</strain>
    </source>
</reference>
<comment type="caution">
    <text evidence="2">The sequence shown here is derived from an EMBL/GenBank/DDBJ whole genome shotgun (WGS) entry which is preliminary data.</text>
</comment>
<dbReference type="SUPFAM" id="SSF52777">
    <property type="entry name" value="CoA-dependent acyltransferases"/>
    <property type="match status" value="1"/>
</dbReference>
<evidence type="ECO:0000313" key="3">
    <source>
        <dbReference type="Proteomes" id="UP001140217"/>
    </source>
</evidence>
<evidence type="ECO:0000313" key="2">
    <source>
        <dbReference type="EMBL" id="KAJ2786178.1"/>
    </source>
</evidence>
<evidence type="ECO:0000256" key="1">
    <source>
        <dbReference type="ARBA" id="ARBA00022679"/>
    </source>
</evidence>
<organism evidence="2 3">
    <name type="scientific">Coemansia javaensis</name>
    <dbReference type="NCBI Taxonomy" id="2761396"/>
    <lineage>
        <taxon>Eukaryota</taxon>
        <taxon>Fungi</taxon>
        <taxon>Fungi incertae sedis</taxon>
        <taxon>Zoopagomycota</taxon>
        <taxon>Kickxellomycotina</taxon>
        <taxon>Kickxellomycetes</taxon>
        <taxon>Kickxellales</taxon>
        <taxon>Kickxellaceae</taxon>
        <taxon>Coemansia</taxon>
    </lineage>
</organism>
<gene>
    <name evidence="2" type="ORF">H4R18_000025</name>
</gene>
<sequence>METVPLSAQDALLSLYNHPLIHFFESKNAGAEFMPADALRASLDLALREFPILLGRICDTGGGAAAVVVDASSPNGPDYVESESPVHYSDIARAGFSWDAWPEGVATAGPVTTPVGGVVRLLSVHVVRLAARSGVVLFCNIPHYVLDGVGYYEFLRRWGQLLRDGGASAGAQQYTFSREAQARGMQSQWQRPLDALARRVLTTSSVGAWALARIPFAMRTRLVAALVAGDLGRAHFFRVSGAALQALASRAQTSGSRAASYSALAALFCTAVFCAQAAERQAGGGLAARAGAGLRRLALGPEEPRLLVNIIHTHRLGAPGAGRFVGNGIYIHPMHIAQAAPGADPVAGAAAQIAAAVDGVDGALLGAFHDTLGAHPRAHASYTAHMAAHPGAVTVVDERHYGVSGVDFGGGGPAWVSGLPQSMPNFVALFAAPAGGAYVAFIRV</sequence>
<dbReference type="PANTHER" id="PTHR31642:SF310">
    <property type="entry name" value="FATTY ALCOHOL:CAFFEOYL-COA ACYLTRANSFERASE"/>
    <property type="match status" value="1"/>
</dbReference>
<dbReference type="GO" id="GO:0016747">
    <property type="term" value="F:acyltransferase activity, transferring groups other than amino-acyl groups"/>
    <property type="evidence" value="ECO:0007669"/>
    <property type="project" value="TreeGrafter"/>
</dbReference>
<dbReference type="GO" id="GO:0044550">
    <property type="term" value="P:secondary metabolite biosynthetic process"/>
    <property type="evidence" value="ECO:0007669"/>
    <property type="project" value="TreeGrafter"/>
</dbReference>
<name>A0A9W8LNC6_9FUNG</name>
<dbReference type="Pfam" id="PF02458">
    <property type="entry name" value="Transferase"/>
    <property type="match status" value="1"/>
</dbReference>
<dbReference type="EMBL" id="JANBUL010000003">
    <property type="protein sequence ID" value="KAJ2786178.1"/>
    <property type="molecule type" value="Genomic_DNA"/>
</dbReference>
<keyword evidence="1" id="KW-0808">Transferase</keyword>
<dbReference type="Proteomes" id="UP001140217">
    <property type="component" value="Unassembled WGS sequence"/>
</dbReference>
<dbReference type="PANTHER" id="PTHR31642">
    <property type="entry name" value="TRICHOTHECENE 3-O-ACETYLTRANSFERASE"/>
    <property type="match status" value="1"/>
</dbReference>
<keyword evidence="3" id="KW-1185">Reference proteome</keyword>
<protein>
    <submittedName>
        <fullName evidence="2">Uncharacterized protein</fullName>
    </submittedName>
</protein>
<accession>A0A9W8LNC6</accession>